<dbReference type="SUPFAM" id="SSF58104">
    <property type="entry name" value="Methyl-accepting chemotaxis protein (MCP) signaling domain"/>
    <property type="match status" value="1"/>
</dbReference>
<dbReference type="SMART" id="SM00283">
    <property type="entry name" value="MA"/>
    <property type="match status" value="1"/>
</dbReference>
<dbReference type="GO" id="GO:0006935">
    <property type="term" value="P:chemotaxis"/>
    <property type="evidence" value="ECO:0007669"/>
    <property type="project" value="UniProtKB-KW"/>
</dbReference>
<keyword evidence="3" id="KW-0812">Transmembrane</keyword>
<evidence type="ECO:0000259" key="4">
    <source>
        <dbReference type="PROSITE" id="PS50111"/>
    </source>
</evidence>
<protein>
    <recommendedName>
        <fullName evidence="4">Methyl-accepting transducer domain-containing protein</fullName>
    </recommendedName>
</protein>
<organism evidence="5">
    <name type="scientific">marine sediment metagenome</name>
    <dbReference type="NCBI Taxonomy" id="412755"/>
    <lineage>
        <taxon>unclassified sequences</taxon>
        <taxon>metagenomes</taxon>
        <taxon>ecological metagenomes</taxon>
    </lineage>
</organism>
<feature type="non-terminal residue" evidence="5">
    <location>
        <position position="660"/>
    </location>
</feature>
<name>A0A0F9GR01_9ZZZZ</name>
<keyword evidence="3" id="KW-0472">Membrane</keyword>
<dbReference type="InterPro" id="IPR051310">
    <property type="entry name" value="MCP_chemotaxis"/>
</dbReference>
<evidence type="ECO:0000256" key="3">
    <source>
        <dbReference type="SAM" id="Phobius"/>
    </source>
</evidence>
<dbReference type="InterPro" id="IPR004089">
    <property type="entry name" value="MCPsignal_dom"/>
</dbReference>
<evidence type="ECO:0000256" key="2">
    <source>
        <dbReference type="SAM" id="MobiDB-lite"/>
    </source>
</evidence>
<gene>
    <name evidence="5" type="ORF">LCGC14_2090740</name>
</gene>
<sequence length="660" mass="71176">MRNLKIGAKLVLGFLSVVVIFGGIAIYQITTLGRLAALQDEGAQRAKDAIALNDVKINLASVYPVIADAIINRDLEATVKDFEGIKEVAEQDIALVKELADTDEERRQAELVKKEYNSYLDTFESRMLPILEEIGDASQRAVDALAIKDVEIRAGDVYTLMADAVINRNITQTREDFARLKNEVKKDIAKVHELVDTDEERVLAETFEEQYNKYLDVFEDRMLPVLAQGQSADMGKIRALYEEIDSLRESTLGPLHKISESLEQEGIEAAAGEREIVELDGEMDNIREAALAPLTIIEESLEAENAEADEQFDAIGAQTTLLAIIVSIIAVVIAIVVAFMITRGITAALRQVADMGAEVASGGEEISATTQQISSGAQNQASTLEETSAAIEELSASVEQVSGHAQSQTAAVEQSSASMDKVSETMKEVEVSITSISESSSQIAGIINVISDIADQTNLLALNASIEAARAGEHGRGFAVVADEVSKLADRSASSTKEIEGLIKESEKNVSEGSRMIENLSSALEESISAIENISEMSQSIAAATEEQSTNSKQVSQAIESVNDITQQAASASEEMAASAEQFSGIAQELLALIACHIKLDVNEKRGSDRKRGQRTEGRAVKAIAGPVKKREHKKTGVVKLGKVEQDGEKEVTDITLKKP</sequence>
<dbReference type="Gene3D" id="1.10.287.950">
    <property type="entry name" value="Methyl-accepting chemotaxis protein"/>
    <property type="match status" value="1"/>
</dbReference>
<feature type="region of interest" description="Disordered" evidence="2">
    <location>
        <begin position="605"/>
        <end position="636"/>
    </location>
</feature>
<dbReference type="GO" id="GO:0005886">
    <property type="term" value="C:plasma membrane"/>
    <property type="evidence" value="ECO:0007669"/>
    <property type="project" value="TreeGrafter"/>
</dbReference>
<keyword evidence="1" id="KW-0145">Chemotaxis</keyword>
<reference evidence="5" key="1">
    <citation type="journal article" date="2015" name="Nature">
        <title>Complex archaea that bridge the gap between prokaryotes and eukaryotes.</title>
        <authorList>
            <person name="Spang A."/>
            <person name="Saw J.H."/>
            <person name="Jorgensen S.L."/>
            <person name="Zaremba-Niedzwiedzka K."/>
            <person name="Martijn J."/>
            <person name="Lind A.E."/>
            <person name="van Eijk R."/>
            <person name="Schleper C."/>
            <person name="Guy L."/>
            <person name="Ettema T.J."/>
        </authorList>
    </citation>
    <scope>NUCLEOTIDE SEQUENCE</scope>
</reference>
<evidence type="ECO:0000256" key="1">
    <source>
        <dbReference type="ARBA" id="ARBA00022500"/>
    </source>
</evidence>
<keyword evidence="3" id="KW-1133">Transmembrane helix</keyword>
<dbReference type="EMBL" id="LAZR01025457">
    <property type="protein sequence ID" value="KKL71855.1"/>
    <property type="molecule type" value="Genomic_DNA"/>
</dbReference>
<dbReference type="PANTHER" id="PTHR43531:SF11">
    <property type="entry name" value="METHYL-ACCEPTING CHEMOTAXIS PROTEIN 3"/>
    <property type="match status" value="1"/>
</dbReference>
<feature type="compositionally biased region" description="Basic and acidic residues" evidence="2">
    <location>
        <begin position="605"/>
        <end position="620"/>
    </location>
</feature>
<proteinExistence type="predicted"/>
<accession>A0A0F9GR01</accession>
<dbReference type="GO" id="GO:0004888">
    <property type="term" value="F:transmembrane signaling receptor activity"/>
    <property type="evidence" value="ECO:0007669"/>
    <property type="project" value="TreeGrafter"/>
</dbReference>
<dbReference type="GO" id="GO:0007165">
    <property type="term" value="P:signal transduction"/>
    <property type="evidence" value="ECO:0007669"/>
    <property type="project" value="InterPro"/>
</dbReference>
<feature type="transmembrane region" description="Helical" evidence="3">
    <location>
        <begin position="321"/>
        <end position="341"/>
    </location>
</feature>
<comment type="caution">
    <text evidence="5">The sequence shown here is derived from an EMBL/GenBank/DDBJ whole genome shotgun (WGS) entry which is preliminary data.</text>
</comment>
<dbReference type="Pfam" id="PF00015">
    <property type="entry name" value="MCPsignal"/>
    <property type="match status" value="1"/>
</dbReference>
<dbReference type="AlphaFoldDB" id="A0A0F9GR01"/>
<evidence type="ECO:0000313" key="5">
    <source>
        <dbReference type="EMBL" id="KKL71855.1"/>
    </source>
</evidence>
<feature type="domain" description="Methyl-accepting transducer" evidence="4">
    <location>
        <begin position="355"/>
        <end position="584"/>
    </location>
</feature>
<dbReference type="PANTHER" id="PTHR43531">
    <property type="entry name" value="PROTEIN ICFG"/>
    <property type="match status" value="1"/>
</dbReference>
<dbReference type="PROSITE" id="PS50111">
    <property type="entry name" value="CHEMOTAXIS_TRANSDUC_2"/>
    <property type="match status" value="1"/>
</dbReference>